<reference evidence="1 2" key="1">
    <citation type="journal article" date="2020" name="Phytopathology">
        <title>Genome Sequence Resources of Colletotrichum truncatum, C. plurivorum, C. musicola, and C. sojae: Four Species Pathogenic to Soybean (Glycine max).</title>
        <authorList>
            <person name="Rogerio F."/>
            <person name="Boufleur T.R."/>
            <person name="Ciampi-Guillardi M."/>
            <person name="Sukno S.A."/>
            <person name="Thon M.R."/>
            <person name="Massola Junior N.S."/>
            <person name="Baroncelli R."/>
        </authorList>
    </citation>
    <scope>NUCLEOTIDE SEQUENCE [LARGE SCALE GENOMIC DNA]</scope>
    <source>
        <strain evidence="1 2">CMES1059</strain>
    </source>
</reference>
<protein>
    <submittedName>
        <fullName evidence="1">Uncharacterized protein</fullName>
    </submittedName>
</protein>
<name>A0ACC3YCW6_COLTU</name>
<dbReference type="Proteomes" id="UP000805649">
    <property type="component" value="Unassembled WGS sequence"/>
</dbReference>
<organism evidence="1 2">
    <name type="scientific">Colletotrichum truncatum</name>
    <name type="common">Anthracnose fungus</name>
    <name type="synonym">Colletotrichum capsici</name>
    <dbReference type="NCBI Taxonomy" id="5467"/>
    <lineage>
        <taxon>Eukaryota</taxon>
        <taxon>Fungi</taxon>
        <taxon>Dikarya</taxon>
        <taxon>Ascomycota</taxon>
        <taxon>Pezizomycotina</taxon>
        <taxon>Sordariomycetes</taxon>
        <taxon>Hypocreomycetidae</taxon>
        <taxon>Glomerellales</taxon>
        <taxon>Glomerellaceae</taxon>
        <taxon>Colletotrichum</taxon>
        <taxon>Colletotrichum truncatum species complex</taxon>
    </lineage>
</organism>
<dbReference type="EMBL" id="VUJX02000016">
    <property type="protein sequence ID" value="KAL0929637.1"/>
    <property type="molecule type" value="Genomic_DNA"/>
</dbReference>
<accession>A0ACC3YCW6</accession>
<keyword evidence="2" id="KW-1185">Reference proteome</keyword>
<evidence type="ECO:0000313" key="2">
    <source>
        <dbReference type="Proteomes" id="UP000805649"/>
    </source>
</evidence>
<evidence type="ECO:0000313" key="1">
    <source>
        <dbReference type="EMBL" id="KAL0929637.1"/>
    </source>
</evidence>
<sequence length="41" mass="4610">MKGNESEPSIPTRTLARLKSLKKQAIQKHKYAGLFGLVQLK</sequence>
<proteinExistence type="predicted"/>
<comment type="caution">
    <text evidence="1">The sequence shown here is derived from an EMBL/GenBank/DDBJ whole genome shotgun (WGS) entry which is preliminary data.</text>
</comment>
<gene>
    <name evidence="1" type="ORF">CTRU02_215536</name>
</gene>